<keyword evidence="1 2" id="KW-0812">Transmembrane</keyword>
<keyword evidence="1" id="KW-1133">Transmembrane helix</keyword>
<keyword evidence="1" id="KW-0472">Membrane</keyword>
<feature type="transmembrane region" description="Helical" evidence="1">
    <location>
        <begin position="229"/>
        <end position="250"/>
    </location>
</feature>
<dbReference type="AlphaFoldDB" id="X1W3W8"/>
<feature type="transmembrane region" description="Helical" evidence="1">
    <location>
        <begin position="126"/>
        <end position="148"/>
    </location>
</feature>
<name>X1W3W8_TETTS</name>
<accession>X1W3W8</accession>
<dbReference type="InParanoid" id="X1W3W8"/>
<gene>
    <name evidence="2" type="ORF">TTHERM_00191829</name>
</gene>
<sequence>MQKTPFNSQITAIKKSQVTLINFLTDRLIFCSTQLIKIIIIVFNFFIKLNKNMSAFTKSICQTTTSNHLILNEVYFFIDQISKQFTLLFLLAIGSLPSPCFLSFIRKTYQQQVKERKKSKTQKNKIGGILKQKIPQPFSAIYLSIYLTKQLTNLFSHTHTLTFYIIFINICKLNPQTNAILIRFQRLNMHFQTYYSIIYIYIIQYLLYLFSFIQILIRTIFLSLFYQFFYFQILRFFFDLIVTFTKFFFIPKQKKKKQYMPSIFFVNQNSFGVVYLLFRFTQYRTRTTYNHIINNHLFIYTLKVVPLLYTEYKVKTLQFFTFLNNSSFISNQYLMQNLHINYQLLSYAQFFFSSI</sequence>
<dbReference type="Proteomes" id="UP000009168">
    <property type="component" value="Unassembled WGS sequence"/>
</dbReference>
<dbReference type="GeneID" id="24442522"/>
<evidence type="ECO:0000256" key="1">
    <source>
        <dbReference type="SAM" id="Phobius"/>
    </source>
</evidence>
<protein>
    <submittedName>
        <fullName evidence="2">Transmembrane protein, putative</fullName>
    </submittedName>
</protein>
<dbReference type="RefSeq" id="XP_001470829.1">
    <property type="nucleotide sequence ID" value="XM_001470779.1"/>
</dbReference>
<evidence type="ECO:0000313" key="3">
    <source>
        <dbReference type="Proteomes" id="UP000009168"/>
    </source>
</evidence>
<dbReference type="KEGG" id="tet:TTHERM_00191829"/>
<keyword evidence="3" id="KW-1185">Reference proteome</keyword>
<feature type="transmembrane region" description="Helical" evidence="1">
    <location>
        <begin position="28"/>
        <end position="47"/>
    </location>
</feature>
<organism evidence="2 3">
    <name type="scientific">Tetrahymena thermophila (strain SB210)</name>
    <dbReference type="NCBI Taxonomy" id="312017"/>
    <lineage>
        <taxon>Eukaryota</taxon>
        <taxon>Sar</taxon>
        <taxon>Alveolata</taxon>
        <taxon>Ciliophora</taxon>
        <taxon>Intramacronucleata</taxon>
        <taxon>Oligohymenophorea</taxon>
        <taxon>Hymenostomatida</taxon>
        <taxon>Tetrahymenina</taxon>
        <taxon>Tetrahymenidae</taxon>
        <taxon>Tetrahymena</taxon>
    </lineage>
</organism>
<proteinExistence type="predicted"/>
<feature type="transmembrane region" description="Helical" evidence="1">
    <location>
        <begin position="85"/>
        <end position="105"/>
    </location>
</feature>
<dbReference type="EMBL" id="GG662693">
    <property type="protein sequence ID" value="EDK31701.1"/>
    <property type="molecule type" value="Genomic_DNA"/>
</dbReference>
<reference evidence="3" key="1">
    <citation type="journal article" date="2006" name="PLoS Biol.">
        <title>Macronuclear genome sequence of the ciliate Tetrahymena thermophila, a model eukaryote.</title>
        <authorList>
            <person name="Eisen J.A."/>
            <person name="Coyne R.S."/>
            <person name="Wu M."/>
            <person name="Wu D."/>
            <person name="Thiagarajan M."/>
            <person name="Wortman J.R."/>
            <person name="Badger J.H."/>
            <person name="Ren Q."/>
            <person name="Amedeo P."/>
            <person name="Jones K.M."/>
            <person name="Tallon L.J."/>
            <person name="Delcher A.L."/>
            <person name="Salzberg S.L."/>
            <person name="Silva J.C."/>
            <person name="Haas B.J."/>
            <person name="Majoros W.H."/>
            <person name="Farzad M."/>
            <person name="Carlton J.M."/>
            <person name="Smith R.K. Jr."/>
            <person name="Garg J."/>
            <person name="Pearlman R.E."/>
            <person name="Karrer K.M."/>
            <person name="Sun L."/>
            <person name="Manning G."/>
            <person name="Elde N.C."/>
            <person name="Turkewitz A.P."/>
            <person name="Asai D.J."/>
            <person name="Wilkes D.E."/>
            <person name="Wang Y."/>
            <person name="Cai H."/>
            <person name="Collins K."/>
            <person name="Stewart B.A."/>
            <person name="Lee S.R."/>
            <person name="Wilamowska K."/>
            <person name="Weinberg Z."/>
            <person name="Ruzzo W.L."/>
            <person name="Wloga D."/>
            <person name="Gaertig J."/>
            <person name="Frankel J."/>
            <person name="Tsao C.-C."/>
            <person name="Gorovsky M.A."/>
            <person name="Keeling P.J."/>
            <person name="Waller R.F."/>
            <person name="Patron N.J."/>
            <person name="Cherry J.M."/>
            <person name="Stover N.A."/>
            <person name="Krieger C.J."/>
            <person name="del Toro C."/>
            <person name="Ryder H.F."/>
            <person name="Williamson S.C."/>
            <person name="Barbeau R.A."/>
            <person name="Hamilton E.P."/>
            <person name="Orias E."/>
        </authorList>
    </citation>
    <scope>NUCLEOTIDE SEQUENCE [LARGE SCALE GENOMIC DNA]</scope>
    <source>
        <strain evidence="3">SB210</strain>
    </source>
</reference>
<feature type="transmembrane region" description="Helical" evidence="1">
    <location>
        <begin position="194"/>
        <end position="217"/>
    </location>
</feature>
<evidence type="ECO:0000313" key="2">
    <source>
        <dbReference type="EMBL" id="EDK31701.1"/>
    </source>
</evidence>